<dbReference type="RefSeq" id="WP_223214101.1">
    <property type="nucleotide sequence ID" value="NZ_JBHTMH010000004.1"/>
</dbReference>
<proteinExistence type="predicted"/>
<keyword evidence="1" id="KW-0472">Membrane</keyword>
<feature type="transmembrane region" description="Helical" evidence="1">
    <location>
        <begin position="51"/>
        <end position="71"/>
    </location>
</feature>
<keyword evidence="1" id="KW-1133">Transmembrane helix</keyword>
<gene>
    <name evidence="2" type="ORF">DEVEQU_00881</name>
</gene>
<dbReference type="Pfam" id="PF09945">
    <property type="entry name" value="DUF2177"/>
    <property type="match status" value="1"/>
</dbReference>
<feature type="transmembrane region" description="Helical" evidence="1">
    <location>
        <begin position="78"/>
        <end position="97"/>
    </location>
</feature>
<dbReference type="EMBL" id="UZWD01000014">
    <property type="protein sequence ID" value="VDS03753.1"/>
    <property type="molecule type" value="Genomic_DNA"/>
</dbReference>
<evidence type="ECO:0000313" key="3">
    <source>
        <dbReference type="Proteomes" id="UP000268844"/>
    </source>
</evidence>
<reference evidence="2 3" key="1">
    <citation type="submission" date="2018-12" db="EMBL/GenBank/DDBJ databases">
        <authorList>
            <person name="Criscuolo A."/>
        </authorList>
    </citation>
    <scope>NUCLEOTIDE SEQUENCE [LARGE SCALE GENOMIC DNA]</scope>
    <source>
        <strain evidence="2">ACIP1116281</strain>
    </source>
</reference>
<evidence type="ECO:0000256" key="1">
    <source>
        <dbReference type="SAM" id="Phobius"/>
    </source>
</evidence>
<sequence length="139" mass="15373">MLAGYSLMTFIAAYVGSAVVFFALDFVWLSFVALGFYRSEIGHVLLERPNLVPAAVFYLFYVVGVVFFAVLPALNHQSWLWALLAGIGLGLIAYGTYDMTNLATIKDWSWKVSLVDVLWGGFLTGISALAGYWVARFTL</sequence>
<accession>A0A3S4DNV0</accession>
<organism evidence="2 3">
    <name type="scientific">Devosia equisanguinis</name>
    <dbReference type="NCBI Taxonomy" id="2490941"/>
    <lineage>
        <taxon>Bacteria</taxon>
        <taxon>Pseudomonadati</taxon>
        <taxon>Pseudomonadota</taxon>
        <taxon>Alphaproteobacteria</taxon>
        <taxon>Hyphomicrobiales</taxon>
        <taxon>Devosiaceae</taxon>
        <taxon>Devosia</taxon>
    </lineage>
</organism>
<feature type="transmembrane region" description="Helical" evidence="1">
    <location>
        <begin position="7"/>
        <end position="31"/>
    </location>
</feature>
<dbReference type="InterPro" id="IPR018687">
    <property type="entry name" value="DUF2177_membr"/>
</dbReference>
<keyword evidence="1" id="KW-0812">Transmembrane</keyword>
<dbReference type="AlphaFoldDB" id="A0A3S4DNV0"/>
<name>A0A3S4DNV0_9HYPH</name>
<evidence type="ECO:0008006" key="4">
    <source>
        <dbReference type="Google" id="ProtNLM"/>
    </source>
</evidence>
<evidence type="ECO:0000313" key="2">
    <source>
        <dbReference type="EMBL" id="VDS03753.1"/>
    </source>
</evidence>
<dbReference type="Proteomes" id="UP000268844">
    <property type="component" value="Unassembled WGS sequence"/>
</dbReference>
<feature type="transmembrane region" description="Helical" evidence="1">
    <location>
        <begin position="117"/>
        <end position="135"/>
    </location>
</feature>
<protein>
    <recommendedName>
        <fullName evidence="4">DUF2177 family protein</fullName>
    </recommendedName>
</protein>
<keyword evidence="3" id="KW-1185">Reference proteome</keyword>